<dbReference type="EMBL" id="GL433849">
    <property type="protein sequence ID" value="EFN54093.1"/>
    <property type="molecule type" value="Genomic_DNA"/>
</dbReference>
<feature type="region of interest" description="Disordered" evidence="1">
    <location>
        <begin position="1"/>
        <end position="45"/>
    </location>
</feature>
<dbReference type="InParanoid" id="E1ZJ87"/>
<evidence type="ECO:0000313" key="3">
    <source>
        <dbReference type="EMBL" id="EFN54093.1"/>
    </source>
</evidence>
<accession>E1ZJ87</accession>
<feature type="transmembrane region" description="Helical" evidence="2">
    <location>
        <begin position="174"/>
        <end position="192"/>
    </location>
</feature>
<reference evidence="3 4" key="1">
    <citation type="journal article" date="2010" name="Plant Cell">
        <title>The Chlorella variabilis NC64A genome reveals adaptation to photosymbiosis, coevolution with viruses, and cryptic sex.</title>
        <authorList>
            <person name="Blanc G."/>
            <person name="Duncan G."/>
            <person name="Agarkova I."/>
            <person name="Borodovsky M."/>
            <person name="Gurnon J."/>
            <person name="Kuo A."/>
            <person name="Lindquist E."/>
            <person name="Lucas S."/>
            <person name="Pangilinan J."/>
            <person name="Polle J."/>
            <person name="Salamov A."/>
            <person name="Terry A."/>
            <person name="Yamada T."/>
            <person name="Dunigan D.D."/>
            <person name="Grigoriev I.V."/>
            <person name="Claverie J.M."/>
            <person name="Van Etten J.L."/>
        </authorList>
    </citation>
    <scope>NUCLEOTIDE SEQUENCE [LARGE SCALE GENOMIC DNA]</scope>
    <source>
        <strain evidence="3 4">NC64A</strain>
    </source>
</reference>
<dbReference type="RefSeq" id="XP_005846195.1">
    <property type="nucleotide sequence ID" value="XM_005846133.1"/>
</dbReference>
<feature type="transmembrane region" description="Helical" evidence="2">
    <location>
        <begin position="138"/>
        <end position="168"/>
    </location>
</feature>
<dbReference type="Proteomes" id="UP000008141">
    <property type="component" value="Unassembled WGS sequence"/>
</dbReference>
<evidence type="ECO:0000256" key="1">
    <source>
        <dbReference type="SAM" id="MobiDB-lite"/>
    </source>
</evidence>
<dbReference type="OrthoDB" id="512698at2759"/>
<keyword evidence="4" id="KW-1185">Reference proteome</keyword>
<evidence type="ECO:0000313" key="4">
    <source>
        <dbReference type="Proteomes" id="UP000008141"/>
    </source>
</evidence>
<dbReference type="KEGG" id="cvr:CHLNCDRAFT_136217"/>
<organism evidence="4">
    <name type="scientific">Chlorella variabilis</name>
    <name type="common">Green alga</name>
    <dbReference type="NCBI Taxonomy" id="554065"/>
    <lineage>
        <taxon>Eukaryota</taxon>
        <taxon>Viridiplantae</taxon>
        <taxon>Chlorophyta</taxon>
        <taxon>core chlorophytes</taxon>
        <taxon>Trebouxiophyceae</taxon>
        <taxon>Chlorellales</taxon>
        <taxon>Chlorellaceae</taxon>
        <taxon>Chlorella clade</taxon>
        <taxon>Chlorella</taxon>
    </lineage>
</organism>
<dbReference type="AlphaFoldDB" id="E1ZJ87"/>
<dbReference type="GeneID" id="17353343"/>
<gene>
    <name evidence="3" type="ORF">CHLNCDRAFT_136217</name>
</gene>
<name>E1ZJ87_CHLVA</name>
<keyword evidence="2" id="KW-1133">Transmembrane helix</keyword>
<keyword evidence="2" id="KW-0812">Transmembrane</keyword>
<proteinExistence type="predicted"/>
<sequence>MPSGTRQRQLLAIQPQAAAGAAAAGEDSGTPPAPPQPPKPKPRRELSLQQRWRAAKFKVSEAAERLSEAPPVAAVVHAVAALSARLQPLYAAWELLQRKWEALLEVYNEFLVEETKRQWRWSNVYGKELAWWSQAPPFLAYFVVTVVYEAFMPVSFLAAVAVPLWYAWVLWDDWWRSPIFLALLLTAPLKWVPWADMCLVWPGLI</sequence>
<keyword evidence="2" id="KW-0472">Membrane</keyword>
<evidence type="ECO:0000256" key="2">
    <source>
        <dbReference type="SAM" id="Phobius"/>
    </source>
</evidence>
<protein>
    <submittedName>
        <fullName evidence="3">Uncharacterized protein</fullName>
    </submittedName>
</protein>